<accession>A0A179F043</accession>
<evidence type="ECO:0000259" key="2">
    <source>
        <dbReference type="Pfam" id="PF24800"/>
    </source>
</evidence>
<dbReference type="Pfam" id="PF24800">
    <property type="entry name" value="DUF7702"/>
    <property type="match status" value="1"/>
</dbReference>
<feature type="transmembrane region" description="Helical" evidence="1">
    <location>
        <begin position="113"/>
        <end position="133"/>
    </location>
</feature>
<feature type="transmembrane region" description="Helical" evidence="1">
    <location>
        <begin position="72"/>
        <end position="93"/>
    </location>
</feature>
<feature type="transmembrane region" description="Helical" evidence="1">
    <location>
        <begin position="153"/>
        <end position="177"/>
    </location>
</feature>
<evidence type="ECO:0000313" key="3">
    <source>
        <dbReference type="EMBL" id="OAQ58778.1"/>
    </source>
</evidence>
<dbReference type="PANTHER" id="PTHR42109:SF2">
    <property type="entry name" value="INTEGRAL MEMBRANE PROTEIN"/>
    <property type="match status" value="1"/>
</dbReference>
<name>A0A179F043_PURLI</name>
<dbReference type="PANTHER" id="PTHR42109">
    <property type="entry name" value="UNPLACED GENOMIC SCAFFOLD UM_SCAF_CONTIG_1.265, WHOLE GENOME SHOTGUN SEQUENCE"/>
    <property type="match status" value="1"/>
</dbReference>
<reference evidence="3 4" key="1">
    <citation type="submission" date="2016-01" db="EMBL/GenBank/DDBJ databases">
        <title>Biosynthesis of antibiotic leucinostatins and their inhibition on Phytophthora in bio-control Purpureocillium lilacinum.</title>
        <authorList>
            <person name="Wang G."/>
            <person name="Liu Z."/>
            <person name="Lin R."/>
            <person name="Li E."/>
            <person name="Mao Z."/>
            <person name="Ling J."/>
            <person name="Yin W."/>
            <person name="Xie B."/>
        </authorList>
    </citation>
    <scope>NUCLEOTIDE SEQUENCE [LARGE SCALE GENOMIC DNA]</scope>
    <source>
        <strain evidence="3">PLBJ-1</strain>
    </source>
</reference>
<dbReference type="PROSITE" id="PS51257">
    <property type="entry name" value="PROKAR_LIPOPROTEIN"/>
    <property type="match status" value="1"/>
</dbReference>
<feature type="transmembrane region" description="Helical" evidence="1">
    <location>
        <begin position="43"/>
        <end position="60"/>
    </location>
</feature>
<evidence type="ECO:0000256" key="1">
    <source>
        <dbReference type="SAM" id="Phobius"/>
    </source>
</evidence>
<keyword evidence="1" id="KW-0472">Membrane</keyword>
<dbReference type="InterPro" id="IPR056119">
    <property type="entry name" value="DUF7702"/>
</dbReference>
<comment type="caution">
    <text evidence="3">The sequence shown here is derived from an EMBL/GenBank/DDBJ whole genome shotgun (WGS) entry which is preliminary data.</text>
</comment>
<feature type="domain" description="DUF7702" evidence="2">
    <location>
        <begin position="6"/>
        <end position="244"/>
    </location>
</feature>
<protein>
    <submittedName>
        <fullName evidence="3">Inhibitor of apoptosis-promoting bax1 domain-containing protein</fullName>
    </submittedName>
</protein>
<feature type="transmembrane region" description="Helical" evidence="1">
    <location>
        <begin position="226"/>
        <end position="245"/>
    </location>
</feature>
<evidence type="ECO:0000313" key="4">
    <source>
        <dbReference type="Proteomes" id="UP000078240"/>
    </source>
</evidence>
<dbReference type="EMBL" id="LSBH01000046">
    <property type="protein sequence ID" value="OAQ58778.1"/>
    <property type="molecule type" value="Genomic_DNA"/>
</dbReference>
<keyword evidence="1" id="KW-0812">Transmembrane</keyword>
<keyword evidence="1" id="KW-1133">Transmembrane helix</keyword>
<organism evidence="3 4">
    <name type="scientific">Purpureocillium lilacinum</name>
    <name type="common">Paecilomyces lilacinus</name>
    <dbReference type="NCBI Taxonomy" id="33203"/>
    <lineage>
        <taxon>Eukaryota</taxon>
        <taxon>Fungi</taxon>
        <taxon>Dikarya</taxon>
        <taxon>Ascomycota</taxon>
        <taxon>Pezizomycotina</taxon>
        <taxon>Sordariomycetes</taxon>
        <taxon>Hypocreomycetidae</taxon>
        <taxon>Hypocreales</taxon>
        <taxon>Ophiocordycipitaceae</taxon>
        <taxon>Purpureocillium</taxon>
    </lineage>
</organism>
<sequence length="289" mass="31428">MSRPFDFYDRVAIATIVVFSCYLIGGTWPCVKHGFHKSSGWGFLVILALARLIGSSLRLATINDPTNDNLYIGWMVLNGLGLGPLVAMLTGLLTRAFEGIAVSRGGDFAFCDAYQKVVNLLMLVGLILVIVGGTESDFSVDGNSEPHVNYAGLSVAGIAIFVAVAGALLIEQALAVTNWTWVLRGERRIVATMGATLPFVIVRLVYSCIEVFGEKTPTKGEYVSMFVVMEMIIVFMCEMLGYTLGNSTSPSQKQRGSPGLGRTLGMAQAQDQEGHARYELRKLHSRFWG</sequence>
<proteinExistence type="predicted"/>
<feature type="transmembrane region" description="Helical" evidence="1">
    <location>
        <begin position="12"/>
        <end position="31"/>
    </location>
</feature>
<dbReference type="Proteomes" id="UP000078240">
    <property type="component" value="Unassembled WGS sequence"/>
</dbReference>
<gene>
    <name evidence="3" type="ORF">VFPBJ_11647</name>
</gene>
<dbReference type="AlphaFoldDB" id="A0A179F043"/>
<feature type="transmembrane region" description="Helical" evidence="1">
    <location>
        <begin position="189"/>
        <end position="206"/>
    </location>
</feature>